<feature type="transmembrane region" description="Helical" evidence="3">
    <location>
        <begin position="237"/>
        <end position="258"/>
    </location>
</feature>
<evidence type="ECO:0000256" key="3">
    <source>
        <dbReference type="SAM" id="Phobius"/>
    </source>
</evidence>
<evidence type="ECO:0000313" key="6">
    <source>
        <dbReference type="Proteomes" id="UP000230423"/>
    </source>
</evidence>
<dbReference type="OrthoDB" id="546826at2759"/>
<dbReference type="SUPFAM" id="SSF56112">
    <property type="entry name" value="Protein kinase-like (PK-like)"/>
    <property type="match status" value="1"/>
</dbReference>
<sequence>MDLALSCGLEDTSQRVEAASYDSRRDQLTVVVASANLNNSKRTVCVYSMAEIDDRFDHIWDICQKTTLHDGGQSVQRVYENCNLHEYSGNSYRYGWLEDFRPFNGNLIANVDTGLENIVSVIPDDLHGALFLAGYRRGSTTLLRVAVPWSLERQTSMSPILWNRQYSPQSRFSISPSKSGDAVFILNETMANLNDNHSEWEIFGSNFDRMENAEVFVCDEKCVINHQLSDKSKTWKVVLAVIVVIIILTVLGVIICLARKKMKSSKEVVDVVTTNFPLGDTFRIRRQANKYDTRLVDFASPYEQMFRDIDDRLKIDASCLQFEAEIGRGHFGIVSRATYTAPDGTKKKVACKVLKHSVDGVGDFILEGLTMNRFDHPHLMQLVGLALTDGDVPILVADFMENGDLRTYLRDDSKSALPWNVVKNKTEGR</sequence>
<accession>A0A2G9UP72</accession>
<keyword evidence="2" id="KW-0547">Nucleotide-binding</keyword>
<dbReference type="InterPro" id="IPR001245">
    <property type="entry name" value="Ser-Thr/Tyr_kinase_cat_dom"/>
</dbReference>
<dbReference type="InterPro" id="IPR017441">
    <property type="entry name" value="Protein_kinase_ATP_BS"/>
</dbReference>
<feature type="domain" description="Protein kinase" evidence="4">
    <location>
        <begin position="320"/>
        <end position="429"/>
    </location>
</feature>
<dbReference type="InterPro" id="IPR000719">
    <property type="entry name" value="Prot_kinase_dom"/>
</dbReference>
<dbReference type="GO" id="GO:0005524">
    <property type="term" value="F:ATP binding"/>
    <property type="evidence" value="ECO:0007669"/>
    <property type="project" value="UniProtKB-UniRule"/>
</dbReference>
<dbReference type="GO" id="GO:0007399">
    <property type="term" value="P:nervous system development"/>
    <property type="evidence" value="ECO:0007669"/>
    <property type="project" value="TreeGrafter"/>
</dbReference>
<dbReference type="GO" id="GO:0016477">
    <property type="term" value="P:cell migration"/>
    <property type="evidence" value="ECO:0007669"/>
    <property type="project" value="TreeGrafter"/>
</dbReference>
<dbReference type="GO" id="GO:0004714">
    <property type="term" value="F:transmembrane receptor protein tyrosine kinase activity"/>
    <property type="evidence" value="ECO:0007669"/>
    <property type="project" value="TreeGrafter"/>
</dbReference>
<dbReference type="InterPro" id="IPR050122">
    <property type="entry name" value="RTK"/>
</dbReference>
<evidence type="ECO:0000256" key="2">
    <source>
        <dbReference type="PROSITE-ProRule" id="PRU10141"/>
    </source>
</evidence>
<dbReference type="PROSITE" id="PS50011">
    <property type="entry name" value="PROTEIN_KINASE_DOM"/>
    <property type="match status" value="1"/>
</dbReference>
<dbReference type="GO" id="GO:0005886">
    <property type="term" value="C:plasma membrane"/>
    <property type="evidence" value="ECO:0007669"/>
    <property type="project" value="TreeGrafter"/>
</dbReference>
<dbReference type="InterPro" id="IPR011009">
    <property type="entry name" value="Kinase-like_dom_sf"/>
</dbReference>
<feature type="binding site" evidence="2">
    <location>
        <position position="352"/>
    </location>
    <ligand>
        <name>ATP</name>
        <dbReference type="ChEBI" id="CHEBI:30616"/>
    </ligand>
</feature>
<dbReference type="PANTHER" id="PTHR24416">
    <property type="entry name" value="TYROSINE-PROTEIN KINASE RECEPTOR"/>
    <property type="match status" value="1"/>
</dbReference>
<keyword evidence="6" id="KW-1185">Reference proteome</keyword>
<proteinExistence type="predicted"/>
<gene>
    <name evidence="5" type="ORF">TELCIR_06045</name>
</gene>
<evidence type="ECO:0000313" key="5">
    <source>
        <dbReference type="EMBL" id="PIO72035.1"/>
    </source>
</evidence>
<dbReference type="GO" id="GO:0007169">
    <property type="term" value="P:cell surface receptor protein tyrosine kinase signaling pathway"/>
    <property type="evidence" value="ECO:0007669"/>
    <property type="project" value="TreeGrafter"/>
</dbReference>
<evidence type="ECO:0000256" key="1">
    <source>
        <dbReference type="ARBA" id="ARBA00004167"/>
    </source>
</evidence>
<dbReference type="Pfam" id="PF07714">
    <property type="entry name" value="PK_Tyr_Ser-Thr"/>
    <property type="match status" value="1"/>
</dbReference>
<dbReference type="Proteomes" id="UP000230423">
    <property type="component" value="Unassembled WGS sequence"/>
</dbReference>
<dbReference type="AlphaFoldDB" id="A0A2G9UP72"/>
<dbReference type="PANTHER" id="PTHR24416:SF564">
    <property type="entry name" value="MACROPHAGE-STIMULATING PROTEIN RECEPTOR"/>
    <property type="match status" value="1"/>
</dbReference>
<dbReference type="Gene3D" id="3.30.200.20">
    <property type="entry name" value="Phosphorylase Kinase, domain 1"/>
    <property type="match status" value="1"/>
</dbReference>
<dbReference type="GO" id="GO:0043235">
    <property type="term" value="C:receptor complex"/>
    <property type="evidence" value="ECO:0007669"/>
    <property type="project" value="TreeGrafter"/>
</dbReference>
<keyword evidence="2" id="KW-0067">ATP-binding</keyword>
<keyword evidence="3" id="KW-0472">Membrane</keyword>
<name>A0A2G9UP72_TELCI</name>
<organism evidence="5 6">
    <name type="scientific">Teladorsagia circumcincta</name>
    <name type="common">Brown stomach worm</name>
    <name type="synonym">Ostertagia circumcincta</name>
    <dbReference type="NCBI Taxonomy" id="45464"/>
    <lineage>
        <taxon>Eukaryota</taxon>
        <taxon>Metazoa</taxon>
        <taxon>Ecdysozoa</taxon>
        <taxon>Nematoda</taxon>
        <taxon>Chromadorea</taxon>
        <taxon>Rhabditida</taxon>
        <taxon>Rhabditina</taxon>
        <taxon>Rhabditomorpha</taxon>
        <taxon>Strongyloidea</taxon>
        <taxon>Trichostrongylidae</taxon>
        <taxon>Teladorsagia</taxon>
    </lineage>
</organism>
<comment type="subcellular location">
    <subcellularLocation>
        <location evidence="1">Membrane</location>
        <topology evidence="1">Single-pass membrane protein</topology>
    </subcellularLocation>
</comment>
<protein>
    <recommendedName>
        <fullName evidence="4">Protein kinase domain-containing protein</fullName>
    </recommendedName>
</protein>
<dbReference type="PROSITE" id="PS00107">
    <property type="entry name" value="PROTEIN_KINASE_ATP"/>
    <property type="match status" value="1"/>
</dbReference>
<keyword evidence="3" id="KW-0812">Transmembrane</keyword>
<reference evidence="5 6" key="1">
    <citation type="submission" date="2015-09" db="EMBL/GenBank/DDBJ databases">
        <title>Draft genome of the parasitic nematode Teladorsagia circumcincta isolate WARC Sus (inbred).</title>
        <authorList>
            <person name="Mitreva M."/>
        </authorList>
    </citation>
    <scope>NUCLEOTIDE SEQUENCE [LARGE SCALE GENOMIC DNA]</scope>
    <source>
        <strain evidence="5 6">S</strain>
    </source>
</reference>
<dbReference type="EMBL" id="KZ345787">
    <property type="protein sequence ID" value="PIO72035.1"/>
    <property type="molecule type" value="Genomic_DNA"/>
</dbReference>
<keyword evidence="3" id="KW-1133">Transmembrane helix</keyword>
<evidence type="ECO:0000259" key="4">
    <source>
        <dbReference type="PROSITE" id="PS50011"/>
    </source>
</evidence>